<keyword evidence="2" id="KW-0012">Acyltransferase</keyword>
<dbReference type="Gene3D" id="3.40.630.30">
    <property type="match status" value="1"/>
</dbReference>
<protein>
    <submittedName>
        <fullName evidence="4">GNAT family N-acetyltransferase</fullName>
    </submittedName>
</protein>
<keyword evidence="5" id="KW-1185">Reference proteome</keyword>
<feature type="domain" description="N-acetyltransferase" evidence="3">
    <location>
        <begin position="142"/>
        <end position="279"/>
    </location>
</feature>
<evidence type="ECO:0000313" key="5">
    <source>
        <dbReference type="Proteomes" id="UP000295124"/>
    </source>
</evidence>
<dbReference type="OrthoDB" id="3174529at2"/>
<dbReference type="InterPro" id="IPR013653">
    <property type="entry name" value="GCN5-like_dom"/>
</dbReference>
<dbReference type="InterPro" id="IPR050832">
    <property type="entry name" value="Bact_Acetyltransf"/>
</dbReference>
<keyword evidence="1 4" id="KW-0808">Transferase</keyword>
<dbReference type="CDD" id="cd04301">
    <property type="entry name" value="NAT_SF"/>
    <property type="match status" value="1"/>
</dbReference>
<comment type="caution">
    <text evidence="4">The sequence shown here is derived from an EMBL/GenBank/DDBJ whole genome shotgun (WGS) entry which is preliminary data.</text>
</comment>
<gene>
    <name evidence="4" type="ORF">E1263_42135</name>
</gene>
<evidence type="ECO:0000256" key="2">
    <source>
        <dbReference type="ARBA" id="ARBA00023315"/>
    </source>
</evidence>
<sequence>MIARVTRDPAAFQDLVFPYLQRDPVLNSQILTNVADRVRGIMNDPEPPVFVSVHDDADEVVGAVICTALRGVQLQSLPTEFVPPVAEILVEAAPWAIAVIGPAESAWSFAELYGERTGRGFKEDGRARLHKLDVFVEQTADGAPRLAIEPDLQALTPMFGAYRRELGHADESAVADRKWLTQRIERGRLWVWENGGQIVTMVGHQAPVFGAVRVGPVYTPPESRGRGYASALTAEVTRRLRDAGDQVCLNTDLANPTSNKIYAAIGYRPVQDFVTYAFT</sequence>
<evidence type="ECO:0000256" key="1">
    <source>
        <dbReference type="ARBA" id="ARBA00022679"/>
    </source>
</evidence>
<dbReference type="SUPFAM" id="SSF55729">
    <property type="entry name" value="Acyl-CoA N-acyltransferases (Nat)"/>
    <property type="match status" value="1"/>
</dbReference>
<dbReference type="PROSITE" id="PS51186">
    <property type="entry name" value="GNAT"/>
    <property type="match status" value="1"/>
</dbReference>
<dbReference type="PANTHER" id="PTHR43877">
    <property type="entry name" value="AMINOALKYLPHOSPHONATE N-ACETYLTRANSFERASE-RELATED-RELATED"/>
    <property type="match status" value="1"/>
</dbReference>
<dbReference type="Proteomes" id="UP000295124">
    <property type="component" value="Unassembled WGS sequence"/>
</dbReference>
<name>A0A4R4YD93_9ACTN</name>
<dbReference type="InterPro" id="IPR000182">
    <property type="entry name" value="GNAT_dom"/>
</dbReference>
<dbReference type="Pfam" id="PF08445">
    <property type="entry name" value="FR47"/>
    <property type="match status" value="1"/>
</dbReference>
<dbReference type="InterPro" id="IPR016181">
    <property type="entry name" value="Acyl_CoA_acyltransferase"/>
</dbReference>
<dbReference type="GO" id="GO:0016747">
    <property type="term" value="F:acyltransferase activity, transferring groups other than amino-acyl groups"/>
    <property type="evidence" value="ECO:0007669"/>
    <property type="project" value="InterPro"/>
</dbReference>
<proteinExistence type="predicted"/>
<evidence type="ECO:0000259" key="3">
    <source>
        <dbReference type="PROSITE" id="PS51186"/>
    </source>
</evidence>
<organism evidence="4 5">
    <name type="scientific">Kribbella antibiotica</name>
    <dbReference type="NCBI Taxonomy" id="190195"/>
    <lineage>
        <taxon>Bacteria</taxon>
        <taxon>Bacillati</taxon>
        <taxon>Actinomycetota</taxon>
        <taxon>Actinomycetes</taxon>
        <taxon>Propionibacteriales</taxon>
        <taxon>Kribbellaceae</taxon>
        <taxon>Kribbella</taxon>
    </lineage>
</organism>
<evidence type="ECO:0000313" key="4">
    <source>
        <dbReference type="EMBL" id="TDD42625.1"/>
    </source>
</evidence>
<reference evidence="4 5" key="1">
    <citation type="submission" date="2019-03" db="EMBL/GenBank/DDBJ databases">
        <title>Draft genome sequences of novel Actinobacteria.</title>
        <authorList>
            <person name="Sahin N."/>
            <person name="Ay H."/>
            <person name="Saygin H."/>
        </authorList>
    </citation>
    <scope>NUCLEOTIDE SEQUENCE [LARGE SCALE GENOMIC DNA]</scope>
    <source>
        <strain evidence="4 5">JCM 13523</strain>
    </source>
</reference>
<dbReference type="PANTHER" id="PTHR43877:SF2">
    <property type="entry name" value="AMINOALKYLPHOSPHONATE N-ACETYLTRANSFERASE-RELATED"/>
    <property type="match status" value="1"/>
</dbReference>
<dbReference type="RefSeq" id="WP_132178048.1">
    <property type="nucleotide sequence ID" value="NZ_SMKX01000280.1"/>
</dbReference>
<accession>A0A4R4YD93</accession>
<dbReference type="AlphaFoldDB" id="A0A4R4YD93"/>
<dbReference type="EMBL" id="SMKX01000280">
    <property type="protein sequence ID" value="TDD42625.1"/>
    <property type="molecule type" value="Genomic_DNA"/>
</dbReference>